<evidence type="ECO:0000256" key="7">
    <source>
        <dbReference type="ARBA" id="ARBA00023204"/>
    </source>
</evidence>
<dbReference type="Gene3D" id="1.10.10.10">
    <property type="entry name" value="Winged helix-like DNA-binding domain superfamily/Winged helix DNA-binding domain"/>
    <property type="match status" value="1"/>
</dbReference>
<dbReference type="NCBIfam" id="TIGR00589">
    <property type="entry name" value="ogt"/>
    <property type="match status" value="1"/>
</dbReference>
<dbReference type="RefSeq" id="WP_146407551.1">
    <property type="nucleotide sequence ID" value="NZ_SJPU01000002.1"/>
</dbReference>
<dbReference type="EC" id="2.1.1.63" evidence="3"/>
<dbReference type="InterPro" id="IPR036217">
    <property type="entry name" value="MethylDNA_cys_MeTrfase_DNAb"/>
</dbReference>
<proteinExistence type="inferred from homology"/>
<comment type="catalytic activity">
    <reaction evidence="8">
        <text>a 6-O-methyl-2'-deoxyguanosine in DNA + L-cysteinyl-[protein] = S-methyl-L-cysteinyl-[protein] + a 2'-deoxyguanosine in DNA</text>
        <dbReference type="Rhea" id="RHEA:24000"/>
        <dbReference type="Rhea" id="RHEA-COMP:10131"/>
        <dbReference type="Rhea" id="RHEA-COMP:10132"/>
        <dbReference type="Rhea" id="RHEA-COMP:11367"/>
        <dbReference type="Rhea" id="RHEA-COMP:11368"/>
        <dbReference type="ChEBI" id="CHEBI:29950"/>
        <dbReference type="ChEBI" id="CHEBI:82612"/>
        <dbReference type="ChEBI" id="CHEBI:85445"/>
        <dbReference type="ChEBI" id="CHEBI:85448"/>
        <dbReference type="EC" id="2.1.1.63"/>
    </reaction>
</comment>
<protein>
    <recommendedName>
        <fullName evidence="3">methylated-DNA--[protein]-cysteine S-methyltransferase</fullName>
        <ecNumber evidence="3">2.1.1.63</ecNumber>
    </recommendedName>
</protein>
<sequence length="243" mass="26654">MAPFIQSSWESPIGRLRISVSEQGDGTPHCVGLYFPGHQPTPKFWSDDRTELDWRQHDFVRHIVDQLAAYFADGKFRIELPCHFSGTDFQQQVWHQLTLIPAGTTRTYREIATLIDRPAAVRAVGSAVARNPLSIIVPCHRVIASGGGLAGFAGGCDRKRFLLNHELLEQELLEQELPEYEAGVHTDTRNSQSTTVTTPVATIAQPNAVSVRVAGNRPVQVTRAAAIKTASARNAKQSPPALA</sequence>
<dbReference type="GO" id="GO:0006281">
    <property type="term" value="P:DNA repair"/>
    <property type="evidence" value="ECO:0007669"/>
    <property type="project" value="UniProtKB-KW"/>
</dbReference>
<organism evidence="10 11">
    <name type="scientific">Allorhodopirellula heiligendammensis</name>
    <dbReference type="NCBI Taxonomy" id="2714739"/>
    <lineage>
        <taxon>Bacteria</taxon>
        <taxon>Pseudomonadati</taxon>
        <taxon>Planctomycetota</taxon>
        <taxon>Planctomycetia</taxon>
        <taxon>Pirellulales</taxon>
        <taxon>Pirellulaceae</taxon>
        <taxon>Allorhodopirellula</taxon>
    </lineage>
</organism>
<evidence type="ECO:0000313" key="10">
    <source>
        <dbReference type="EMBL" id="TWU15752.1"/>
    </source>
</evidence>
<accession>A0A5C6BV65</accession>
<dbReference type="GO" id="GO:0032259">
    <property type="term" value="P:methylation"/>
    <property type="evidence" value="ECO:0007669"/>
    <property type="project" value="UniProtKB-KW"/>
</dbReference>
<evidence type="ECO:0000256" key="3">
    <source>
        <dbReference type="ARBA" id="ARBA00011918"/>
    </source>
</evidence>
<evidence type="ECO:0000256" key="4">
    <source>
        <dbReference type="ARBA" id="ARBA00022603"/>
    </source>
</evidence>
<evidence type="ECO:0000256" key="6">
    <source>
        <dbReference type="ARBA" id="ARBA00022763"/>
    </source>
</evidence>
<evidence type="ECO:0000259" key="9">
    <source>
        <dbReference type="Pfam" id="PF01035"/>
    </source>
</evidence>
<evidence type="ECO:0000256" key="5">
    <source>
        <dbReference type="ARBA" id="ARBA00022679"/>
    </source>
</evidence>
<dbReference type="InterPro" id="IPR036631">
    <property type="entry name" value="MGMT_N_sf"/>
</dbReference>
<comment type="caution">
    <text evidence="10">The sequence shown here is derived from an EMBL/GenBank/DDBJ whole genome shotgun (WGS) entry which is preliminary data.</text>
</comment>
<dbReference type="PROSITE" id="PS00374">
    <property type="entry name" value="MGMT"/>
    <property type="match status" value="1"/>
</dbReference>
<keyword evidence="5 10" id="KW-0808">Transferase</keyword>
<keyword evidence="11" id="KW-1185">Reference proteome</keyword>
<dbReference type="SUPFAM" id="SSF46767">
    <property type="entry name" value="Methylated DNA-protein cysteine methyltransferase, C-terminal domain"/>
    <property type="match status" value="1"/>
</dbReference>
<evidence type="ECO:0000256" key="1">
    <source>
        <dbReference type="ARBA" id="ARBA00001286"/>
    </source>
</evidence>
<dbReference type="InterPro" id="IPR014048">
    <property type="entry name" value="MethylDNA_cys_MeTrfase_DNA-bd"/>
</dbReference>
<evidence type="ECO:0000256" key="2">
    <source>
        <dbReference type="ARBA" id="ARBA00008711"/>
    </source>
</evidence>
<evidence type="ECO:0000256" key="8">
    <source>
        <dbReference type="ARBA" id="ARBA00049348"/>
    </source>
</evidence>
<dbReference type="OrthoDB" id="9783680at2"/>
<dbReference type="CDD" id="cd06445">
    <property type="entry name" value="ATase"/>
    <property type="match status" value="1"/>
</dbReference>
<keyword evidence="4 10" id="KW-0489">Methyltransferase</keyword>
<dbReference type="PANTHER" id="PTHR10815:SF13">
    <property type="entry name" value="METHYLATED-DNA--PROTEIN-CYSTEINE METHYLTRANSFERASE"/>
    <property type="match status" value="1"/>
</dbReference>
<evidence type="ECO:0000313" key="11">
    <source>
        <dbReference type="Proteomes" id="UP000319908"/>
    </source>
</evidence>
<gene>
    <name evidence="10" type="primary">ogt</name>
    <name evidence="10" type="ORF">Poly21_29540</name>
</gene>
<dbReference type="Proteomes" id="UP000319908">
    <property type="component" value="Unassembled WGS sequence"/>
</dbReference>
<dbReference type="AlphaFoldDB" id="A0A5C6BV65"/>
<dbReference type="FunFam" id="1.10.10.10:FF:000214">
    <property type="entry name" value="Methylated-DNA--protein-cysteine methyltransferase"/>
    <property type="match status" value="1"/>
</dbReference>
<dbReference type="Pfam" id="PF01035">
    <property type="entry name" value="DNA_binding_1"/>
    <property type="match status" value="1"/>
</dbReference>
<dbReference type="PANTHER" id="PTHR10815">
    <property type="entry name" value="METHYLATED-DNA--PROTEIN-CYSTEINE METHYLTRANSFERASE"/>
    <property type="match status" value="1"/>
</dbReference>
<reference evidence="10 11" key="1">
    <citation type="journal article" date="2020" name="Antonie Van Leeuwenhoek">
        <title>Rhodopirellula heiligendammensis sp. nov., Rhodopirellula pilleata sp. nov., and Rhodopirellula solitaria sp. nov. isolated from natural or artificial marine surfaces in Northern Germany and California, USA, and emended description of the genus Rhodopirellula.</title>
        <authorList>
            <person name="Kallscheuer N."/>
            <person name="Wiegand S."/>
            <person name="Jogler M."/>
            <person name="Boedeker C."/>
            <person name="Peeters S.H."/>
            <person name="Rast P."/>
            <person name="Heuer A."/>
            <person name="Jetten M.S.M."/>
            <person name="Rohde M."/>
            <person name="Jogler C."/>
        </authorList>
    </citation>
    <scope>NUCLEOTIDE SEQUENCE [LARGE SCALE GENOMIC DNA]</scope>
    <source>
        <strain evidence="10 11">Poly21</strain>
    </source>
</reference>
<name>A0A5C6BV65_9BACT</name>
<keyword evidence="7" id="KW-0234">DNA repair</keyword>
<dbReference type="InterPro" id="IPR036388">
    <property type="entry name" value="WH-like_DNA-bd_sf"/>
</dbReference>
<comment type="catalytic activity">
    <reaction evidence="1">
        <text>a 4-O-methyl-thymidine in DNA + L-cysteinyl-[protein] = a thymidine in DNA + S-methyl-L-cysteinyl-[protein]</text>
        <dbReference type="Rhea" id="RHEA:53428"/>
        <dbReference type="Rhea" id="RHEA-COMP:10131"/>
        <dbReference type="Rhea" id="RHEA-COMP:10132"/>
        <dbReference type="Rhea" id="RHEA-COMP:13555"/>
        <dbReference type="Rhea" id="RHEA-COMP:13556"/>
        <dbReference type="ChEBI" id="CHEBI:29950"/>
        <dbReference type="ChEBI" id="CHEBI:82612"/>
        <dbReference type="ChEBI" id="CHEBI:137386"/>
        <dbReference type="ChEBI" id="CHEBI:137387"/>
        <dbReference type="EC" id="2.1.1.63"/>
    </reaction>
</comment>
<comment type="similarity">
    <text evidence="2">Belongs to the MGMT family.</text>
</comment>
<dbReference type="InterPro" id="IPR001497">
    <property type="entry name" value="MethylDNA_cys_MeTrfase_AS"/>
</dbReference>
<dbReference type="GO" id="GO:0003908">
    <property type="term" value="F:methylated-DNA-[protein]-cysteine S-methyltransferase activity"/>
    <property type="evidence" value="ECO:0007669"/>
    <property type="project" value="UniProtKB-EC"/>
</dbReference>
<dbReference type="EMBL" id="SJPU01000002">
    <property type="protein sequence ID" value="TWU15752.1"/>
    <property type="molecule type" value="Genomic_DNA"/>
</dbReference>
<keyword evidence="6" id="KW-0227">DNA damage</keyword>
<dbReference type="SUPFAM" id="SSF53155">
    <property type="entry name" value="Methylated DNA-protein cysteine methyltransferase domain"/>
    <property type="match status" value="1"/>
</dbReference>
<feature type="domain" description="Methylated-DNA-[protein]-cysteine S-methyltransferase DNA binding" evidence="9">
    <location>
        <begin position="88"/>
        <end position="166"/>
    </location>
</feature>